<evidence type="ECO:0000313" key="1">
    <source>
        <dbReference type="EMBL" id="EOB14680.1"/>
    </source>
</evidence>
<dbReference type="AlphaFoldDB" id="R0MKB1"/>
<reference evidence="1 2" key="1">
    <citation type="journal article" date="2013" name="BMC Genomics">
        <title>Comparative genomics of parasitic silkworm microsporidia reveal an association between genome expansion and host adaptation.</title>
        <authorList>
            <person name="Pan G."/>
            <person name="Xu J."/>
            <person name="Li T."/>
            <person name="Xia Q."/>
            <person name="Liu S.L."/>
            <person name="Zhang G."/>
            <person name="Li S."/>
            <person name="Li C."/>
            <person name="Liu H."/>
            <person name="Yang L."/>
            <person name="Liu T."/>
            <person name="Zhang X."/>
            <person name="Wu Z."/>
            <person name="Fan W."/>
            <person name="Dang X."/>
            <person name="Xiang H."/>
            <person name="Tao M."/>
            <person name="Li Y."/>
            <person name="Hu J."/>
            <person name="Li Z."/>
            <person name="Lin L."/>
            <person name="Luo J."/>
            <person name="Geng L."/>
            <person name="Wang L."/>
            <person name="Long M."/>
            <person name="Wan Y."/>
            <person name="He N."/>
            <person name="Zhang Z."/>
            <person name="Lu C."/>
            <person name="Keeling P.J."/>
            <person name="Wang J."/>
            <person name="Xiang Z."/>
            <person name="Zhou Z."/>
        </authorList>
    </citation>
    <scope>NUCLEOTIDE SEQUENCE [LARGE SCALE GENOMIC DNA]</scope>
    <source>
        <strain evidence="2">CQ1 / CVCC 102059</strain>
    </source>
</reference>
<accession>R0MKB1</accession>
<protein>
    <submittedName>
        <fullName evidence="1">Uncharacterized protein</fullName>
    </submittedName>
</protein>
<keyword evidence="2" id="KW-1185">Reference proteome</keyword>
<name>R0MKB1_NOSB1</name>
<dbReference type="VEuPathDB" id="MicrosporidiaDB:NBO_18g0007"/>
<organism evidence="1 2">
    <name type="scientific">Nosema bombycis (strain CQ1 / CVCC 102059)</name>
    <name type="common">Microsporidian parasite</name>
    <name type="synonym">Pebrine of silkworm</name>
    <dbReference type="NCBI Taxonomy" id="578461"/>
    <lineage>
        <taxon>Eukaryota</taxon>
        <taxon>Fungi</taxon>
        <taxon>Fungi incertae sedis</taxon>
        <taxon>Microsporidia</taxon>
        <taxon>Nosematidae</taxon>
        <taxon>Nosema</taxon>
    </lineage>
</organism>
<evidence type="ECO:0000313" key="2">
    <source>
        <dbReference type="Proteomes" id="UP000016927"/>
    </source>
</evidence>
<dbReference type="EMBL" id="KB908926">
    <property type="protein sequence ID" value="EOB14680.1"/>
    <property type="molecule type" value="Genomic_DNA"/>
</dbReference>
<sequence length="385" mass="44628">MIFFSAISLTSSMIFGMELQNQKYEFEDAILIKNTEFEQSQTHSYDNIPVGENEINNACNSDHLPIIASFKDNEVNDNYLLQASTNVFEASYGPLECFDRTLFNYNADDISDVNFDEISRNYLLDFDPLDNFCLKSSNSESVAMTEIVENSFDQSILKYTTNPPEDINMLLEDVNEIVLKEMTNVLSKDTKNPPEDINMLLEDVNEIVLKEMTNVPSEDTKNPPEDINMLLEDVNEIVIKEMTNVLSEDTKVTLERKSEEINNNNVVDDENVIEIEEFLNNTDANEQNIKKSTDKSNNILLSKDLEISANLRRFRKPLSKKDRMKCLKRIRTIEYIVKLFDKNKSTSEVQRFSKILNDNELEKALRLVHKVFDKYRTFDKKNYSL</sequence>
<gene>
    <name evidence="1" type="ORF">NBO_18g0007</name>
</gene>
<proteinExistence type="predicted"/>
<dbReference type="Proteomes" id="UP000016927">
    <property type="component" value="Unassembled WGS sequence"/>
</dbReference>
<dbReference type="HOGENOM" id="CLU_717840_0_0_1"/>